<dbReference type="GO" id="GO:0005886">
    <property type="term" value="C:plasma membrane"/>
    <property type="evidence" value="ECO:0007669"/>
    <property type="project" value="TreeGrafter"/>
</dbReference>
<dbReference type="SUPFAM" id="SSF56436">
    <property type="entry name" value="C-type lectin-like"/>
    <property type="match status" value="1"/>
</dbReference>
<dbReference type="InterPro" id="IPR051527">
    <property type="entry name" value="KLR_subfamily_B"/>
</dbReference>
<dbReference type="PANTHER" id="PTHR46784">
    <property type="entry name" value="KILLER CELL LECTIN-LIKE RECEPTOR SUBFAMILY B MEMBER 1"/>
    <property type="match status" value="1"/>
</dbReference>
<proteinExistence type="predicted"/>
<dbReference type="AlphaFoldDB" id="A0A814PL67"/>
<dbReference type="Pfam" id="PF00059">
    <property type="entry name" value="Lectin_C"/>
    <property type="match status" value="1"/>
</dbReference>
<evidence type="ECO:0000259" key="4">
    <source>
        <dbReference type="PROSITE" id="PS50041"/>
    </source>
</evidence>
<keyword evidence="1" id="KW-0472">Membrane</keyword>
<feature type="chain" id="PRO_5032570238" description="C-type lectin domain-containing protein" evidence="3">
    <location>
        <begin position="19"/>
        <end position="117"/>
    </location>
</feature>
<name>A0A814PL67_9BILA</name>
<gene>
    <name evidence="5" type="ORF">JYZ213_LOCUS21741</name>
</gene>
<organism evidence="5 6">
    <name type="scientific">Adineta steineri</name>
    <dbReference type="NCBI Taxonomy" id="433720"/>
    <lineage>
        <taxon>Eukaryota</taxon>
        <taxon>Metazoa</taxon>
        <taxon>Spiralia</taxon>
        <taxon>Gnathifera</taxon>
        <taxon>Rotifera</taxon>
        <taxon>Eurotatoria</taxon>
        <taxon>Bdelloidea</taxon>
        <taxon>Adinetida</taxon>
        <taxon>Adinetidae</taxon>
        <taxon>Adineta</taxon>
    </lineage>
</organism>
<protein>
    <recommendedName>
        <fullName evidence="4">C-type lectin domain-containing protein</fullName>
    </recommendedName>
</protein>
<feature type="signal peptide" evidence="3">
    <location>
        <begin position="1"/>
        <end position="18"/>
    </location>
</feature>
<dbReference type="InterPro" id="IPR016186">
    <property type="entry name" value="C-type_lectin-like/link_sf"/>
</dbReference>
<evidence type="ECO:0000313" key="6">
    <source>
        <dbReference type="Proteomes" id="UP000663845"/>
    </source>
</evidence>
<dbReference type="GO" id="GO:0038023">
    <property type="term" value="F:signaling receptor activity"/>
    <property type="evidence" value="ECO:0007669"/>
    <property type="project" value="TreeGrafter"/>
</dbReference>
<dbReference type="Gene3D" id="3.10.100.10">
    <property type="entry name" value="Mannose-Binding Protein A, subunit A"/>
    <property type="match status" value="1"/>
</dbReference>
<sequence>MLIRSMFLLLVLITTISTNSFYENWKNKLKKLKTETKDKVTGKIQEKSQCPIAWQYFAASCYWKFPIKRSWSEARKECARFRADLVVIDSDNEFDYIAKNVTDLREDFYVGFHYHYQ</sequence>
<keyword evidence="3" id="KW-0732">Signal</keyword>
<accession>A0A814PL67</accession>
<keyword evidence="2" id="KW-1015">Disulfide bond</keyword>
<dbReference type="InterPro" id="IPR001304">
    <property type="entry name" value="C-type_lectin-like"/>
</dbReference>
<keyword evidence="1" id="KW-1133">Transmembrane helix</keyword>
<evidence type="ECO:0000256" key="3">
    <source>
        <dbReference type="SAM" id="SignalP"/>
    </source>
</evidence>
<comment type="caution">
    <text evidence="5">The sequence shown here is derived from an EMBL/GenBank/DDBJ whole genome shotgun (WGS) entry which is preliminary data.</text>
</comment>
<dbReference type="GO" id="GO:0009986">
    <property type="term" value="C:cell surface"/>
    <property type="evidence" value="ECO:0007669"/>
    <property type="project" value="TreeGrafter"/>
</dbReference>
<dbReference type="PROSITE" id="PS50041">
    <property type="entry name" value="C_TYPE_LECTIN_2"/>
    <property type="match status" value="1"/>
</dbReference>
<dbReference type="PANTHER" id="PTHR46784:SF1">
    <property type="entry name" value="KILLER CELL LECTIN-LIKE RECEPTOR SUBFAMILY B MEMBER 1"/>
    <property type="match status" value="1"/>
</dbReference>
<reference evidence="5" key="1">
    <citation type="submission" date="2021-02" db="EMBL/GenBank/DDBJ databases">
        <authorList>
            <person name="Nowell W R."/>
        </authorList>
    </citation>
    <scope>NUCLEOTIDE SEQUENCE</scope>
</reference>
<dbReference type="Proteomes" id="UP000663845">
    <property type="component" value="Unassembled WGS sequence"/>
</dbReference>
<evidence type="ECO:0000313" key="5">
    <source>
        <dbReference type="EMBL" id="CAF1107592.1"/>
    </source>
</evidence>
<evidence type="ECO:0000256" key="2">
    <source>
        <dbReference type="ARBA" id="ARBA00023157"/>
    </source>
</evidence>
<keyword evidence="1" id="KW-0812">Transmembrane</keyword>
<dbReference type="InterPro" id="IPR016187">
    <property type="entry name" value="CTDL_fold"/>
</dbReference>
<dbReference type="EMBL" id="CAJNOG010000240">
    <property type="protein sequence ID" value="CAF1107592.1"/>
    <property type="molecule type" value="Genomic_DNA"/>
</dbReference>
<evidence type="ECO:0000256" key="1">
    <source>
        <dbReference type="ARBA" id="ARBA00022989"/>
    </source>
</evidence>
<feature type="domain" description="C-type lectin" evidence="4">
    <location>
        <begin position="57"/>
        <end position="117"/>
    </location>
</feature>